<gene>
    <name evidence="2" type="ORF">TVAG_406570</name>
</gene>
<proteinExistence type="predicted"/>
<dbReference type="AlphaFoldDB" id="A2EXD1"/>
<dbReference type="InterPro" id="IPR000195">
    <property type="entry name" value="Rab-GAP-TBC_dom"/>
</dbReference>
<dbReference type="VEuPathDB" id="TrichDB:TVAGG3_0676710"/>
<dbReference type="Pfam" id="PF00566">
    <property type="entry name" value="RabGAP-TBC"/>
    <property type="match status" value="1"/>
</dbReference>
<dbReference type="InterPro" id="IPR035969">
    <property type="entry name" value="Rab-GAP_TBC_sf"/>
</dbReference>
<feature type="domain" description="Rab-GAP TBC" evidence="1">
    <location>
        <begin position="219"/>
        <end position="386"/>
    </location>
</feature>
<sequence>MTEALLCVLHSARDEDGQDGCLSVYYKNGSPFLSFCKYSLQNSTIQTLPFTSITNIVTKIDESSKINIVTNGQPVPTIYFLKSIHDVYTFFQILVANGIIMASPDDSEVWIPAQGSRPSDPVDWILQHSYLVNPAQFHYNSKPPYNLSVIGTSFTLSSHREILKSLIQTGKDSDDYKLFNSEIDKNIFISLATPKKIEEYLNVRGQWECRIAHQFKGRSKLNSDLDKLSKDLIRISSETKVLKLIYNVLSTLMIFAPDLGYAQGMTDICMILINLIFGSDIECDDKSQSIVFWSMHMIMFEYGQSKWYINTENSTLYLTDDINFVLSAIYPAVATYVSFNNYEVFKHITPCMFTMMARTLGEDLLEKIFPILIKYKSVNKIYTCILITIFILEFPNMIKRSVPDIIQISNLACEKYEIKDMEEFLSIASSIFNRVPEDELDQEPMYFKFELFKPLEFK</sequence>
<dbReference type="VEuPathDB" id="TrichDB:TVAG_406570"/>
<dbReference type="OrthoDB" id="10263875at2759"/>
<protein>
    <recommendedName>
        <fullName evidence="1">Rab-GAP TBC domain-containing protein</fullName>
    </recommendedName>
</protein>
<evidence type="ECO:0000313" key="3">
    <source>
        <dbReference type="Proteomes" id="UP000001542"/>
    </source>
</evidence>
<dbReference type="EMBL" id="DS113528">
    <property type="protein sequence ID" value="EAY02680.1"/>
    <property type="molecule type" value="Genomic_DNA"/>
</dbReference>
<accession>A2EXD1</accession>
<organism evidence="2 3">
    <name type="scientific">Trichomonas vaginalis (strain ATCC PRA-98 / G3)</name>
    <dbReference type="NCBI Taxonomy" id="412133"/>
    <lineage>
        <taxon>Eukaryota</taxon>
        <taxon>Metamonada</taxon>
        <taxon>Parabasalia</taxon>
        <taxon>Trichomonadida</taxon>
        <taxon>Trichomonadidae</taxon>
        <taxon>Trichomonas</taxon>
    </lineage>
</organism>
<keyword evidence="3" id="KW-1185">Reference proteome</keyword>
<dbReference type="GO" id="GO:0005096">
    <property type="term" value="F:GTPase activator activity"/>
    <property type="evidence" value="ECO:0000318"/>
    <property type="project" value="GO_Central"/>
</dbReference>
<dbReference type="RefSeq" id="XP_001314903.1">
    <property type="nucleotide sequence ID" value="XM_001314868.1"/>
</dbReference>
<dbReference type="SUPFAM" id="SSF47923">
    <property type="entry name" value="Ypt/Rab-GAP domain of gyp1p"/>
    <property type="match status" value="1"/>
</dbReference>
<dbReference type="Proteomes" id="UP000001542">
    <property type="component" value="Unassembled WGS sequence"/>
</dbReference>
<dbReference type="Gene3D" id="1.10.8.270">
    <property type="entry name" value="putative rabgap domain of human tbc1 domain family member 14 like domains"/>
    <property type="match status" value="1"/>
</dbReference>
<evidence type="ECO:0000313" key="2">
    <source>
        <dbReference type="EMBL" id="EAY02680.1"/>
    </source>
</evidence>
<dbReference type="SMR" id="A2EXD1"/>
<reference evidence="2" key="2">
    <citation type="journal article" date="2007" name="Science">
        <title>Draft genome sequence of the sexually transmitted pathogen Trichomonas vaginalis.</title>
        <authorList>
            <person name="Carlton J.M."/>
            <person name="Hirt R.P."/>
            <person name="Silva J.C."/>
            <person name="Delcher A.L."/>
            <person name="Schatz M."/>
            <person name="Zhao Q."/>
            <person name="Wortman J.R."/>
            <person name="Bidwell S.L."/>
            <person name="Alsmark U.C.M."/>
            <person name="Besteiro S."/>
            <person name="Sicheritz-Ponten T."/>
            <person name="Noel C.J."/>
            <person name="Dacks J.B."/>
            <person name="Foster P.G."/>
            <person name="Simillion C."/>
            <person name="Van de Peer Y."/>
            <person name="Miranda-Saavedra D."/>
            <person name="Barton G.J."/>
            <person name="Westrop G.D."/>
            <person name="Mueller S."/>
            <person name="Dessi D."/>
            <person name="Fiori P.L."/>
            <person name="Ren Q."/>
            <person name="Paulsen I."/>
            <person name="Zhang H."/>
            <person name="Bastida-Corcuera F.D."/>
            <person name="Simoes-Barbosa A."/>
            <person name="Brown M.T."/>
            <person name="Hayes R.D."/>
            <person name="Mukherjee M."/>
            <person name="Okumura C.Y."/>
            <person name="Schneider R."/>
            <person name="Smith A.J."/>
            <person name="Vanacova S."/>
            <person name="Villalvazo M."/>
            <person name="Haas B.J."/>
            <person name="Pertea M."/>
            <person name="Feldblyum T.V."/>
            <person name="Utterback T.R."/>
            <person name="Shu C.L."/>
            <person name="Osoegawa K."/>
            <person name="de Jong P.J."/>
            <person name="Hrdy I."/>
            <person name="Horvathova L."/>
            <person name="Zubacova Z."/>
            <person name="Dolezal P."/>
            <person name="Malik S.B."/>
            <person name="Logsdon J.M. Jr."/>
            <person name="Henze K."/>
            <person name="Gupta A."/>
            <person name="Wang C.C."/>
            <person name="Dunne R.L."/>
            <person name="Upcroft J.A."/>
            <person name="Upcroft P."/>
            <person name="White O."/>
            <person name="Salzberg S.L."/>
            <person name="Tang P."/>
            <person name="Chiu C.-H."/>
            <person name="Lee Y.-S."/>
            <person name="Embley T.M."/>
            <person name="Coombs G.H."/>
            <person name="Mottram J.C."/>
            <person name="Tachezy J."/>
            <person name="Fraser-Liggett C.M."/>
            <person name="Johnson P.J."/>
        </authorList>
    </citation>
    <scope>NUCLEOTIDE SEQUENCE [LARGE SCALE GENOMIC DNA]</scope>
    <source>
        <strain evidence="2">G3</strain>
    </source>
</reference>
<name>A2EXD1_TRIV3</name>
<reference evidence="2" key="1">
    <citation type="submission" date="2006-10" db="EMBL/GenBank/DDBJ databases">
        <authorList>
            <person name="Amadeo P."/>
            <person name="Zhao Q."/>
            <person name="Wortman J."/>
            <person name="Fraser-Liggett C."/>
            <person name="Carlton J."/>
        </authorList>
    </citation>
    <scope>NUCLEOTIDE SEQUENCE</scope>
    <source>
        <strain evidence="2">G3</strain>
    </source>
</reference>
<dbReference type="InParanoid" id="A2EXD1"/>
<evidence type="ECO:0000259" key="1">
    <source>
        <dbReference type="Pfam" id="PF00566"/>
    </source>
</evidence>
<dbReference type="KEGG" id="tva:4760518"/>